<sequence length="202" mass="20978">MSYVKEIVARITPRTLAERPSLTRRSRVSGMVLILNLLGCGAPDVNKINGIEIAKADRSGLCLSNGDGCGDCFDNNDFALTSIWFYCKQLLPVPHCHSGMVRAINVETTNKSFPEFANLAAGAELPGQVEGGFVGVGASATGTPFIPSGALYFNSAVTTVHAPSSTSDSVGTPDAGNSDTEPGVAVTSSLSVDRIGGSVVRK</sequence>
<protein>
    <submittedName>
        <fullName evidence="2">Uncharacterized protein</fullName>
    </submittedName>
</protein>
<dbReference type="Proteomes" id="UP001218218">
    <property type="component" value="Unassembled WGS sequence"/>
</dbReference>
<reference evidence="2" key="1">
    <citation type="submission" date="2023-03" db="EMBL/GenBank/DDBJ databases">
        <title>Massive genome expansion in bonnet fungi (Mycena s.s.) driven by repeated elements and novel gene families across ecological guilds.</title>
        <authorList>
            <consortium name="Lawrence Berkeley National Laboratory"/>
            <person name="Harder C.B."/>
            <person name="Miyauchi S."/>
            <person name="Viragh M."/>
            <person name="Kuo A."/>
            <person name="Thoen E."/>
            <person name="Andreopoulos B."/>
            <person name="Lu D."/>
            <person name="Skrede I."/>
            <person name="Drula E."/>
            <person name="Henrissat B."/>
            <person name="Morin E."/>
            <person name="Kohler A."/>
            <person name="Barry K."/>
            <person name="LaButti K."/>
            <person name="Morin E."/>
            <person name="Salamov A."/>
            <person name="Lipzen A."/>
            <person name="Mereny Z."/>
            <person name="Hegedus B."/>
            <person name="Baldrian P."/>
            <person name="Stursova M."/>
            <person name="Weitz H."/>
            <person name="Taylor A."/>
            <person name="Grigoriev I.V."/>
            <person name="Nagy L.G."/>
            <person name="Martin F."/>
            <person name="Kauserud H."/>
        </authorList>
    </citation>
    <scope>NUCLEOTIDE SEQUENCE</scope>
    <source>
        <strain evidence="2">CBHHK002</strain>
    </source>
</reference>
<proteinExistence type="predicted"/>
<accession>A0AAD7EIC4</accession>
<feature type="region of interest" description="Disordered" evidence="1">
    <location>
        <begin position="163"/>
        <end position="188"/>
    </location>
</feature>
<comment type="caution">
    <text evidence="2">The sequence shown here is derived from an EMBL/GenBank/DDBJ whole genome shotgun (WGS) entry which is preliminary data.</text>
</comment>
<evidence type="ECO:0000313" key="2">
    <source>
        <dbReference type="EMBL" id="KAJ7327893.1"/>
    </source>
</evidence>
<name>A0AAD7EIC4_9AGAR</name>
<gene>
    <name evidence="2" type="ORF">DFH08DRAFT_1084587</name>
</gene>
<evidence type="ECO:0000256" key="1">
    <source>
        <dbReference type="SAM" id="MobiDB-lite"/>
    </source>
</evidence>
<dbReference type="EMBL" id="JARIHO010000040">
    <property type="protein sequence ID" value="KAJ7327893.1"/>
    <property type="molecule type" value="Genomic_DNA"/>
</dbReference>
<keyword evidence="3" id="KW-1185">Reference proteome</keyword>
<organism evidence="2 3">
    <name type="scientific">Mycena albidolilacea</name>
    <dbReference type="NCBI Taxonomy" id="1033008"/>
    <lineage>
        <taxon>Eukaryota</taxon>
        <taxon>Fungi</taxon>
        <taxon>Dikarya</taxon>
        <taxon>Basidiomycota</taxon>
        <taxon>Agaricomycotina</taxon>
        <taxon>Agaricomycetes</taxon>
        <taxon>Agaricomycetidae</taxon>
        <taxon>Agaricales</taxon>
        <taxon>Marasmiineae</taxon>
        <taxon>Mycenaceae</taxon>
        <taxon>Mycena</taxon>
    </lineage>
</organism>
<dbReference type="AlphaFoldDB" id="A0AAD7EIC4"/>
<evidence type="ECO:0000313" key="3">
    <source>
        <dbReference type="Proteomes" id="UP001218218"/>
    </source>
</evidence>